<organism evidence="2 3">
    <name type="scientific">Penicillium brevicompactum</name>
    <dbReference type="NCBI Taxonomy" id="5074"/>
    <lineage>
        <taxon>Eukaryota</taxon>
        <taxon>Fungi</taxon>
        <taxon>Dikarya</taxon>
        <taxon>Ascomycota</taxon>
        <taxon>Pezizomycotina</taxon>
        <taxon>Eurotiomycetes</taxon>
        <taxon>Eurotiomycetidae</taxon>
        <taxon>Eurotiales</taxon>
        <taxon>Aspergillaceae</taxon>
        <taxon>Penicillium</taxon>
    </lineage>
</organism>
<dbReference type="EMBL" id="JAPZBQ010000003">
    <property type="protein sequence ID" value="KAJ5338881.1"/>
    <property type="molecule type" value="Genomic_DNA"/>
</dbReference>
<evidence type="ECO:0000259" key="1">
    <source>
        <dbReference type="Pfam" id="PF01266"/>
    </source>
</evidence>
<evidence type="ECO:0000313" key="3">
    <source>
        <dbReference type="Proteomes" id="UP001147695"/>
    </source>
</evidence>
<feature type="domain" description="FAD dependent oxidoreductase" evidence="1">
    <location>
        <begin position="67"/>
        <end position="450"/>
    </location>
</feature>
<dbReference type="PANTHER" id="PTHR13847:SF213">
    <property type="entry name" value="DEPENDENT OXIDOREDUCTASE, PUTATIVE-RELATED"/>
    <property type="match status" value="1"/>
</dbReference>
<dbReference type="Proteomes" id="UP001147695">
    <property type="component" value="Unassembled WGS sequence"/>
</dbReference>
<dbReference type="Gene3D" id="3.50.50.60">
    <property type="entry name" value="FAD/NAD(P)-binding domain"/>
    <property type="match status" value="1"/>
</dbReference>
<evidence type="ECO:0000313" key="2">
    <source>
        <dbReference type="EMBL" id="KAJ5338881.1"/>
    </source>
</evidence>
<proteinExistence type="predicted"/>
<dbReference type="Pfam" id="PF01266">
    <property type="entry name" value="DAO"/>
    <property type="match status" value="1"/>
</dbReference>
<reference evidence="2" key="2">
    <citation type="journal article" date="2023" name="IMA Fungus">
        <title>Comparative genomic study of the Penicillium genus elucidates a diverse pangenome and 15 lateral gene transfer events.</title>
        <authorList>
            <person name="Petersen C."/>
            <person name="Sorensen T."/>
            <person name="Nielsen M.R."/>
            <person name="Sondergaard T.E."/>
            <person name="Sorensen J.L."/>
            <person name="Fitzpatrick D.A."/>
            <person name="Frisvad J.C."/>
            <person name="Nielsen K.L."/>
        </authorList>
    </citation>
    <scope>NUCLEOTIDE SEQUENCE</scope>
    <source>
        <strain evidence="2">IBT 35673</strain>
    </source>
</reference>
<dbReference type="InterPro" id="IPR006076">
    <property type="entry name" value="FAD-dep_OxRdtase"/>
</dbReference>
<comment type="caution">
    <text evidence="2">The sequence shown here is derived from an EMBL/GenBank/DDBJ whole genome shotgun (WGS) entry which is preliminary data.</text>
</comment>
<dbReference type="InterPro" id="IPR036188">
    <property type="entry name" value="FAD/NAD-bd_sf"/>
</dbReference>
<dbReference type="GO" id="GO:0005737">
    <property type="term" value="C:cytoplasm"/>
    <property type="evidence" value="ECO:0007669"/>
    <property type="project" value="TreeGrafter"/>
</dbReference>
<dbReference type="PANTHER" id="PTHR13847">
    <property type="entry name" value="SARCOSINE DEHYDROGENASE-RELATED"/>
    <property type="match status" value="1"/>
</dbReference>
<reference evidence="2" key="1">
    <citation type="submission" date="2022-12" db="EMBL/GenBank/DDBJ databases">
        <authorList>
            <person name="Petersen C."/>
        </authorList>
    </citation>
    <scope>NUCLEOTIDE SEQUENCE</scope>
    <source>
        <strain evidence="2">IBT 35673</strain>
    </source>
</reference>
<sequence>MGLLSKLSHIYSILQALKIELTESKTSFDNLKSRVNTPSFPISTPTPSSWQNDPFHFPPQSLPGTADIVIIGSGISGASIAYTLLKKCPTSKIVMLEAREVCSGATGRNGGHIKCSAYLEYASLKARFGTRAKHIIEYQRRHMPLLLGLIEELGIDAEAREVDTLDIFTDSKMWEDAKKMVLEIKEDLPDVQDFVIYDGVEGCQCLCLKKLETDRIQEFNVNPAHCYGIIKYRAAALSPYKFITSLYAILLENPNFAISPNTTATQIEYTDIFTASTTRGPITASHIVHATDGFAATLIPGLKEKIFPVRGHMTSQTGSAFDTSRSWCIHHKRGFDYISQRPGGELMVGGGMIQSPEKGIDEFGIWRDDGLCYSIRAYLGGLVETVFETTSKVEQAWTGCMGFTPDLLPFVGRLEESITGRGNGEGAEWISAGFQGEGMVFAWLSGVAVALMIAGDQKVRGEAGIPGGRVQDWLPRELICSKERIDRLSISDLGTLL</sequence>
<dbReference type="AlphaFoldDB" id="A0A9W9QJ24"/>
<dbReference type="SUPFAM" id="SSF51905">
    <property type="entry name" value="FAD/NAD(P)-binding domain"/>
    <property type="match status" value="1"/>
</dbReference>
<dbReference type="Gene3D" id="3.30.9.10">
    <property type="entry name" value="D-Amino Acid Oxidase, subunit A, domain 2"/>
    <property type="match status" value="1"/>
</dbReference>
<gene>
    <name evidence="2" type="ORF">N7452_005609</name>
</gene>
<accession>A0A9W9QJ24</accession>
<name>A0A9W9QJ24_PENBR</name>
<protein>
    <recommendedName>
        <fullName evidence="1">FAD dependent oxidoreductase domain-containing protein</fullName>
    </recommendedName>
</protein>